<dbReference type="Proteomes" id="UP001218034">
    <property type="component" value="Chromosome"/>
</dbReference>
<name>A0ABY8CHI5_9ARCH</name>
<comment type="similarity">
    <text evidence="8">Belongs to the SecE/SEC61-gamma family.</text>
</comment>
<evidence type="ECO:0000256" key="4">
    <source>
        <dbReference type="ARBA" id="ARBA00022989"/>
    </source>
</evidence>
<keyword evidence="5 8" id="KW-0811">Translocation</keyword>
<keyword evidence="3 8" id="KW-0653">Protein transport</keyword>
<comment type="subunit">
    <text evidence="8">Component of the Sec protein translocase complex. Heterotrimer consisting of SecY (alpha), SecG (beta) and SecE (gamma) subunits. The heterotrimers can form oligomers, although 1 heterotrimer is thought to be able to translocate proteins. Interacts with the ribosome. May interact with SecDF, and other proteins may be involved.</text>
</comment>
<protein>
    <recommendedName>
        <fullName evidence="8">Protein translocase subunit SecE</fullName>
    </recommendedName>
    <alternativeName>
        <fullName evidence="8">Protein transport protein Sec61 gamma subunit homolog</fullName>
    </alternativeName>
</protein>
<keyword evidence="1 8" id="KW-0813">Transport</keyword>
<dbReference type="RefSeq" id="WP_347722018.1">
    <property type="nucleotide sequence ID" value="NZ_CP104395.1"/>
</dbReference>
<dbReference type="GeneID" id="98290155"/>
<comment type="function">
    <text evidence="8">Essential subunit of the Sec protein translocation channel SecYEG. Clamps together the 2 halves of SecY. May contact the channel plug during translocation.</text>
</comment>
<organism evidence="9 10">
    <name type="scientific">Candidatus Nanohalococcus occultus</name>
    <dbReference type="NCBI Taxonomy" id="2978047"/>
    <lineage>
        <taxon>Archaea</taxon>
        <taxon>Candidatus Nanohalarchaeota</taxon>
        <taxon>Candidatus Nanohalarchaeota incertae sedis</taxon>
        <taxon>Candidatus Nanohalococcus</taxon>
    </lineage>
</organism>
<evidence type="ECO:0000313" key="10">
    <source>
        <dbReference type="Proteomes" id="UP001218034"/>
    </source>
</evidence>
<dbReference type="InterPro" id="IPR023391">
    <property type="entry name" value="Prot_translocase_SecE_dom_sf"/>
</dbReference>
<reference evidence="9 10" key="1">
    <citation type="submission" date="2022-09" db="EMBL/GenBank/DDBJ databases">
        <title>Xylan utilization by haloarchaea-nanohaloarchaea associations.</title>
        <authorList>
            <person name="Yakimov M."/>
        </authorList>
    </citation>
    <scope>NUCLEOTIDE SEQUENCE [LARGE SCALE GENOMIC DNA]</scope>
    <source>
        <strain evidence="9 10">SVXNc</strain>
    </source>
</reference>
<dbReference type="HAMAP" id="MF_00422">
    <property type="entry name" value="SecE"/>
    <property type="match status" value="1"/>
</dbReference>
<keyword evidence="10" id="KW-1185">Reference proteome</keyword>
<evidence type="ECO:0000313" key="9">
    <source>
        <dbReference type="EMBL" id="WEL19146.1"/>
    </source>
</evidence>
<dbReference type="InterPro" id="IPR001901">
    <property type="entry name" value="Translocase_SecE/Sec61-g"/>
</dbReference>
<keyword evidence="2 8" id="KW-0812">Transmembrane</keyword>
<dbReference type="Pfam" id="PF00584">
    <property type="entry name" value="SecE"/>
    <property type="match status" value="1"/>
</dbReference>
<evidence type="ECO:0000256" key="2">
    <source>
        <dbReference type="ARBA" id="ARBA00022692"/>
    </source>
</evidence>
<keyword evidence="6 8" id="KW-0472">Membrane</keyword>
<dbReference type="SUPFAM" id="SSF103456">
    <property type="entry name" value="Preprotein translocase SecE subunit"/>
    <property type="match status" value="1"/>
</dbReference>
<evidence type="ECO:0000256" key="1">
    <source>
        <dbReference type="ARBA" id="ARBA00022448"/>
    </source>
</evidence>
<evidence type="ECO:0000256" key="5">
    <source>
        <dbReference type="ARBA" id="ARBA00023010"/>
    </source>
</evidence>
<evidence type="ECO:0000256" key="8">
    <source>
        <dbReference type="HAMAP-Rule" id="MF_00422"/>
    </source>
</evidence>
<proteinExistence type="inferred from homology"/>
<dbReference type="Gene3D" id="1.20.5.820">
    <property type="entry name" value="Preprotein translocase SecE subunit"/>
    <property type="match status" value="1"/>
</dbReference>
<feature type="transmembrane region" description="Helical" evidence="8">
    <location>
        <begin position="40"/>
        <end position="58"/>
    </location>
</feature>
<gene>
    <name evidence="9" type="primary">sss1</name>
    <name evidence="8" type="synonym">secE</name>
    <name evidence="9" type="ORF">SVXNc_0114</name>
</gene>
<comment type="subcellular location">
    <subcellularLocation>
        <location evidence="8">Cell membrane</location>
        <topology evidence="8">Single-pass membrane protein</topology>
    </subcellularLocation>
    <subcellularLocation>
        <location evidence="7">Endomembrane system</location>
        <topology evidence="7">Single-pass membrane protein</topology>
    </subcellularLocation>
</comment>
<sequence>MELKPKKIKSRVESKLNEYKRVLKIAERPDRDEFEMSAKITGAGIILIGAIGFVFYLLQNLIPQYLLG</sequence>
<keyword evidence="8" id="KW-1003">Cell membrane</keyword>
<keyword evidence="4 8" id="KW-1133">Transmembrane helix</keyword>
<dbReference type="NCBIfam" id="TIGR00327">
    <property type="entry name" value="secE_euk_arch"/>
    <property type="match status" value="1"/>
</dbReference>
<evidence type="ECO:0000256" key="6">
    <source>
        <dbReference type="ARBA" id="ARBA00023136"/>
    </source>
</evidence>
<dbReference type="EMBL" id="CP104395">
    <property type="protein sequence ID" value="WEL19146.1"/>
    <property type="molecule type" value="Genomic_DNA"/>
</dbReference>
<dbReference type="InterPro" id="IPR008158">
    <property type="entry name" value="Translocase_Sec61-g"/>
</dbReference>
<accession>A0ABY8CHI5</accession>
<evidence type="ECO:0000256" key="3">
    <source>
        <dbReference type="ARBA" id="ARBA00022927"/>
    </source>
</evidence>
<evidence type="ECO:0000256" key="7">
    <source>
        <dbReference type="ARBA" id="ARBA00037847"/>
    </source>
</evidence>